<dbReference type="PANTHER" id="PTHR24113">
    <property type="entry name" value="RAN GTPASE-ACTIVATING PROTEIN 1"/>
    <property type="match status" value="1"/>
</dbReference>
<accession>A0A8H4V678</accession>
<dbReference type="GO" id="GO:0006913">
    <property type="term" value="P:nucleocytoplasmic transport"/>
    <property type="evidence" value="ECO:0007669"/>
    <property type="project" value="TreeGrafter"/>
</dbReference>
<dbReference type="GO" id="GO:0048471">
    <property type="term" value="C:perinuclear region of cytoplasm"/>
    <property type="evidence" value="ECO:0007669"/>
    <property type="project" value="TreeGrafter"/>
</dbReference>
<reference evidence="2 3" key="1">
    <citation type="journal article" date="2020" name="Genome Biol. Evol.">
        <title>A new high-quality draft genome assembly of the Chinese cordyceps Ophiocordyceps sinensis.</title>
        <authorList>
            <person name="Shu R."/>
            <person name="Zhang J."/>
            <person name="Meng Q."/>
            <person name="Zhang H."/>
            <person name="Zhou G."/>
            <person name="Li M."/>
            <person name="Wu P."/>
            <person name="Zhao Y."/>
            <person name="Chen C."/>
            <person name="Qin Q."/>
        </authorList>
    </citation>
    <scope>NUCLEOTIDE SEQUENCE [LARGE SCALE GENOMIC DNA]</scope>
    <source>
        <strain evidence="2 3">IOZ07</strain>
    </source>
</reference>
<feature type="compositionally biased region" description="Pro residues" evidence="1">
    <location>
        <begin position="36"/>
        <end position="54"/>
    </location>
</feature>
<dbReference type="SUPFAM" id="SSF52047">
    <property type="entry name" value="RNI-like"/>
    <property type="match status" value="1"/>
</dbReference>
<feature type="region of interest" description="Disordered" evidence="1">
    <location>
        <begin position="1018"/>
        <end position="1078"/>
    </location>
</feature>
<dbReference type="Proteomes" id="UP000557566">
    <property type="component" value="Unassembled WGS sequence"/>
</dbReference>
<dbReference type="Gene3D" id="3.80.10.10">
    <property type="entry name" value="Ribonuclease Inhibitor"/>
    <property type="match status" value="2"/>
</dbReference>
<organism evidence="2 3">
    <name type="scientific">Ophiocordyceps sinensis</name>
    <dbReference type="NCBI Taxonomy" id="72228"/>
    <lineage>
        <taxon>Eukaryota</taxon>
        <taxon>Fungi</taxon>
        <taxon>Dikarya</taxon>
        <taxon>Ascomycota</taxon>
        <taxon>Pezizomycotina</taxon>
        <taxon>Sordariomycetes</taxon>
        <taxon>Hypocreomycetidae</taxon>
        <taxon>Hypocreales</taxon>
        <taxon>Ophiocordycipitaceae</taxon>
        <taxon>Ophiocordyceps</taxon>
    </lineage>
</organism>
<feature type="region of interest" description="Disordered" evidence="1">
    <location>
        <begin position="282"/>
        <end position="424"/>
    </location>
</feature>
<dbReference type="EMBL" id="JAAVMX010000004">
    <property type="protein sequence ID" value="KAF4509462.1"/>
    <property type="molecule type" value="Genomic_DNA"/>
</dbReference>
<feature type="compositionally biased region" description="Low complexity" evidence="1">
    <location>
        <begin position="146"/>
        <end position="167"/>
    </location>
</feature>
<dbReference type="GO" id="GO:0005634">
    <property type="term" value="C:nucleus"/>
    <property type="evidence" value="ECO:0007669"/>
    <property type="project" value="TreeGrafter"/>
</dbReference>
<evidence type="ECO:0000256" key="1">
    <source>
        <dbReference type="SAM" id="MobiDB-lite"/>
    </source>
</evidence>
<feature type="compositionally biased region" description="Low complexity" evidence="1">
    <location>
        <begin position="393"/>
        <end position="424"/>
    </location>
</feature>
<feature type="compositionally biased region" description="Basic and acidic residues" evidence="1">
    <location>
        <begin position="1158"/>
        <end position="1173"/>
    </location>
</feature>
<gene>
    <name evidence="2" type="ORF">G6O67_003635</name>
</gene>
<evidence type="ECO:0000313" key="3">
    <source>
        <dbReference type="Proteomes" id="UP000557566"/>
    </source>
</evidence>
<dbReference type="GO" id="GO:0031267">
    <property type="term" value="F:small GTPase binding"/>
    <property type="evidence" value="ECO:0007669"/>
    <property type="project" value="TreeGrafter"/>
</dbReference>
<dbReference type="GO" id="GO:0005096">
    <property type="term" value="F:GTPase activator activity"/>
    <property type="evidence" value="ECO:0007669"/>
    <property type="project" value="InterPro"/>
</dbReference>
<keyword evidence="3" id="KW-1185">Reference proteome</keyword>
<feature type="compositionally biased region" description="Basic and acidic residues" evidence="1">
    <location>
        <begin position="350"/>
        <end position="371"/>
    </location>
</feature>
<feature type="compositionally biased region" description="Basic and acidic residues" evidence="1">
    <location>
        <begin position="287"/>
        <end position="306"/>
    </location>
</feature>
<feature type="region of interest" description="Disordered" evidence="1">
    <location>
        <begin position="1158"/>
        <end position="1195"/>
    </location>
</feature>
<name>A0A8H4V678_9HYPO</name>
<sequence length="1195" mass="128932">MEQVHGVDVSWMTRGSPRGTFHHHKVSRSTSYSTPPRTPAPAPAQPPSIPPPAPNLRNPAGTADPSVNVQAHGQPETNSSSASSTPKRPSRSGSIDRPNGPNGTPPQRRNSWFSNISAKFTGSNNSTPSLSPTHQHSNHHLHMQEEQAQSAQTQVSQTSQHNQGQQQCANSSDEPPVPKFQLTRNAVLQHALKPEGNGPYTPAPPKSGQAGILGVFRRLSASGGNGLASGKLGHGLVERVTLNVDRNRERCPIAELKDAKLRRVAFCVDVEIAPMPKYAQADTVQKPADKAARKKLTDKGEGEAPRNPKAVDGPKEANGSTKSESIVKESGVSEAHADPPLGNSAWPPVELDKDGTKKKEKKKKSEEERKARKEKRRRLAEDNGSVPMEIYYDSSDSSSETLSSTGTPCSKTATTATTTTTLPTTNPTRIYRRCCQLRETPILKKITEQLADTANTCPTTGMVNRLDLTDYWLQLPDLMTLGDYLAVVPVKEIVLENSGLGDEGLRVILAGLLAATRPASPRRKKPRHELEESGGVVERVVLKNNRLGPDGWKHISLFLYKCKSLKYLDMSQAAFPKQCTNNGALANGKQIPRGISDVFSKAIADRPGGSTLELLNIGETEPSMDQLSAIMDGITKCGVGRLGLAHNRLDGHGVAAVARYLAAGKCEGLDLGGNDLKHHMDVIAGAIKEGSPLWALSLAGCNLDHVSLCKIVPSLVKLNNLRFIDLSHNHDLFQSTPSVVGLLRKFLPQMDSLKRIHLQDVNMTSEQAIAIVEVLPEVHKLAHINLLGNAGLMKLAGAKTEEAQEEACALYASLLAASRVSKRLICVDIEVPGDEAGEIVKAMAKQVVAYCLRNMERLPDTNTRAAAASSAMTETQSSVRECKVAAYPDVLAHLVGHDVMDDAETVADDSAPDEDYVIGGTGVVKALRCCLENRGDEQSGEGPDKGETPAQPRLATGGKAKDTSKQLLAGARKIRIRLQPALTKARANPGDEQTLRKLTFLDETLQGIIKRFEDEFPDTREHLATGGGAPSTAADEETTSTLAPAGEDSAVAVSDVEDESEIHPPKAVSPSSSKLSKVQAEEEGRALRAGHRFRSGIVRQEQLDLLNTMDDIGAHPRHAHMLEELAEDLGGEMLDKVRAKGAIRAFKEDREVMFRSMRESDPDHWERFVESQHKAQANKRGGEAGPAGDESAIAD</sequence>
<dbReference type="PANTHER" id="PTHR24113:SF15">
    <property type="entry name" value="NACHT DOMAIN-CONTAINING PROTEIN"/>
    <property type="match status" value="1"/>
</dbReference>
<dbReference type="InterPro" id="IPR032675">
    <property type="entry name" value="LRR_dom_sf"/>
</dbReference>
<feature type="region of interest" description="Disordered" evidence="1">
    <location>
        <begin position="934"/>
        <end position="963"/>
    </location>
</feature>
<proteinExistence type="predicted"/>
<protein>
    <recommendedName>
        <fullName evidence="4">Cell wall biogenesis protein Mhp1</fullName>
    </recommendedName>
</protein>
<dbReference type="InterPro" id="IPR027038">
    <property type="entry name" value="RanGap"/>
</dbReference>
<comment type="caution">
    <text evidence="2">The sequence shown here is derived from an EMBL/GenBank/DDBJ whole genome shotgun (WGS) entry which is preliminary data.</text>
</comment>
<dbReference type="GO" id="GO:0005829">
    <property type="term" value="C:cytosol"/>
    <property type="evidence" value="ECO:0007669"/>
    <property type="project" value="TreeGrafter"/>
</dbReference>
<evidence type="ECO:0000313" key="2">
    <source>
        <dbReference type="EMBL" id="KAF4509462.1"/>
    </source>
</evidence>
<feature type="compositionally biased region" description="Polar residues" evidence="1">
    <location>
        <begin position="65"/>
        <end position="78"/>
    </location>
</feature>
<feature type="region of interest" description="Disordered" evidence="1">
    <location>
        <begin position="1"/>
        <end position="178"/>
    </location>
</feature>
<feature type="compositionally biased region" description="Basic and acidic residues" evidence="1">
    <location>
        <begin position="934"/>
        <end position="947"/>
    </location>
</feature>
<dbReference type="AlphaFoldDB" id="A0A8H4V678"/>
<evidence type="ECO:0008006" key="4">
    <source>
        <dbReference type="Google" id="ProtNLM"/>
    </source>
</evidence>
<dbReference type="OrthoDB" id="8436363at2759"/>
<feature type="compositionally biased region" description="Polar residues" evidence="1">
    <location>
        <begin position="101"/>
        <end position="135"/>
    </location>
</feature>